<evidence type="ECO:0000313" key="13">
    <source>
        <dbReference type="Proteomes" id="UP001652623"/>
    </source>
</evidence>
<feature type="domain" description="O-acyltransferase WSD1 C-terminal" evidence="12">
    <location>
        <begin position="314"/>
        <end position="458"/>
    </location>
</feature>
<evidence type="ECO:0000256" key="2">
    <source>
        <dbReference type="ARBA" id="ARBA00004586"/>
    </source>
</evidence>
<dbReference type="Pfam" id="PF03007">
    <property type="entry name" value="WS_DGAT_cat"/>
    <property type="match status" value="1"/>
</dbReference>
<feature type="domain" description="O-acyltransferase WSD1-like N-terminal" evidence="11">
    <location>
        <begin position="67"/>
        <end position="259"/>
    </location>
</feature>
<reference evidence="14" key="1">
    <citation type="submission" date="2025-08" db="UniProtKB">
        <authorList>
            <consortium name="RefSeq"/>
        </authorList>
    </citation>
    <scope>IDENTIFICATION</scope>
    <source>
        <tissue evidence="14">Seedling</tissue>
    </source>
</reference>
<dbReference type="PANTHER" id="PTHR31650">
    <property type="entry name" value="O-ACYLTRANSFERASE (WSD1-LIKE) FAMILY PROTEIN"/>
    <property type="match status" value="1"/>
</dbReference>
<dbReference type="Pfam" id="PF06974">
    <property type="entry name" value="WS_DGAT_C"/>
    <property type="match status" value="1"/>
</dbReference>
<dbReference type="RefSeq" id="XP_060672227.1">
    <property type="nucleotide sequence ID" value="XM_060816244.1"/>
</dbReference>
<evidence type="ECO:0000313" key="14">
    <source>
        <dbReference type="RefSeq" id="XP_060672227.1"/>
    </source>
</evidence>
<evidence type="ECO:0000256" key="10">
    <source>
        <dbReference type="ARBA" id="ARBA00048109"/>
    </source>
</evidence>
<dbReference type="InterPro" id="IPR004255">
    <property type="entry name" value="O-acyltransferase_WSD1_N"/>
</dbReference>
<evidence type="ECO:0000256" key="6">
    <source>
        <dbReference type="ARBA" id="ARBA00022824"/>
    </source>
</evidence>
<dbReference type="PANTHER" id="PTHR31650:SF34">
    <property type="entry name" value="O-ACYLTRANSFERASE WSD1-LIKE ISOFORM X1"/>
    <property type="match status" value="1"/>
</dbReference>
<sequence length="471" mass="52993">MEFGETMEPVSPTGQYLNSSVLSLSIIAVLEIGVTINDSQTMSLLENLFLPINPRFSSIMVDDKNGEKRWKKVEVKLEDHVKVPLFPSGLSLESYDKYFGDYLSKIAAERFSLNKPLWEIHIVKYPTTNAAGNLIFKLHHALGDGYSLMGALLSCLQRADNPSLPLTFPSIKNSKLESGSKSIFGYVTQIFSSAFNSMLDFNWSILKSSFLEDDQTPIRSSWNDPMAEFQSTTITTLTFSIDQIKLIKAKLNVTINDVIVGMVFFGTRLYMQEISEESTKSSSTALVLLNTRMLDDYKSVKEMMQPDTRTTSSWGNQFAFLHISIPKLTEFSNNPLDFIYFAQKLIKRKRNSLALYLTGKLLETLTKVKGHEGGARYVYNTLKNASMTISNIIGPVEQMGLANHPISGLYYMVAGTPEDLDIAVVSYMGKVKIAFGTKTQHIDSEKFKSCMQKAFETMFEATQKFYKGKRN</sequence>
<dbReference type="InterPro" id="IPR045034">
    <property type="entry name" value="O-acyltransferase_WSD1-like"/>
</dbReference>
<comment type="catalytic activity">
    <reaction evidence="10">
        <text>an acyl-CoA + a 1,2-diacyl-sn-glycerol = a triacyl-sn-glycerol + CoA</text>
        <dbReference type="Rhea" id="RHEA:10868"/>
        <dbReference type="ChEBI" id="CHEBI:17815"/>
        <dbReference type="ChEBI" id="CHEBI:57287"/>
        <dbReference type="ChEBI" id="CHEBI:58342"/>
        <dbReference type="ChEBI" id="CHEBI:64615"/>
        <dbReference type="EC" id="2.3.1.20"/>
    </reaction>
</comment>
<evidence type="ECO:0000256" key="1">
    <source>
        <dbReference type="ARBA" id="ARBA00004162"/>
    </source>
</evidence>
<keyword evidence="6" id="KW-0256">Endoplasmic reticulum</keyword>
<evidence type="ECO:0000259" key="11">
    <source>
        <dbReference type="Pfam" id="PF03007"/>
    </source>
</evidence>
<comment type="similarity">
    <text evidence="8">In the N-terminal section; belongs to the long-chain O-acyltransferase family.</text>
</comment>
<evidence type="ECO:0000256" key="7">
    <source>
        <dbReference type="ARBA" id="ARBA00023315"/>
    </source>
</evidence>
<evidence type="ECO:0000256" key="4">
    <source>
        <dbReference type="ARBA" id="ARBA00005189"/>
    </source>
</evidence>
<evidence type="ECO:0000256" key="9">
    <source>
        <dbReference type="ARBA" id="ARBA00047604"/>
    </source>
</evidence>
<keyword evidence="13" id="KW-1185">Reference proteome</keyword>
<keyword evidence="5" id="KW-0808">Transferase</keyword>
<evidence type="ECO:0000259" key="12">
    <source>
        <dbReference type="Pfam" id="PF06974"/>
    </source>
</evidence>
<comment type="pathway">
    <text evidence="4">Lipid metabolism.</text>
</comment>
<comment type="subcellular location">
    <subcellularLocation>
        <location evidence="1">Cell membrane</location>
        <topology evidence="1">Single-pass membrane protein</topology>
    </subcellularLocation>
    <subcellularLocation>
        <location evidence="2">Endoplasmic reticulum membrane</location>
    </subcellularLocation>
</comment>
<comment type="pathway">
    <text evidence="3">Glycerolipid metabolism; triacylglycerol biosynthesis.</text>
</comment>
<dbReference type="GeneID" id="107434064"/>
<evidence type="ECO:0000256" key="3">
    <source>
        <dbReference type="ARBA" id="ARBA00004771"/>
    </source>
</evidence>
<proteinExistence type="inferred from homology"/>
<keyword evidence="7" id="KW-0012">Acyltransferase</keyword>
<organism evidence="13 14">
    <name type="scientific">Ziziphus jujuba</name>
    <name type="common">Chinese jujube</name>
    <name type="synonym">Ziziphus sativa</name>
    <dbReference type="NCBI Taxonomy" id="326968"/>
    <lineage>
        <taxon>Eukaryota</taxon>
        <taxon>Viridiplantae</taxon>
        <taxon>Streptophyta</taxon>
        <taxon>Embryophyta</taxon>
        <taxon>Tracheophyta</taxon>
        <taxon>Spermatophyta</taxon>
        <taxon>Magnoliopsida</taxon>
        <taxon>eudicotyledons</taxon>
        <taxon>Gunneridae</taxon>
        <taxon>Pentapetalae</taxon>
        <taxon>rosids</taxon>
        <taxon>fabids</taxon>
        <taxon>Rosales</taxon>
        <taxon>Rhamnaceae</taxon>
        <taxon>Paliureae</taxon>
        <taxon>Ziziphus</taxon>
    </lineage>
</organism>
<gene>
    <name evidence="14" type="primary">LOC107434064</name>
</gene>
<comment type="catalytic activity">
    <reaction evidence="9">
        <text>a long chain fatty alcohol + a fatty acyl-CoA = a long-chain alcohol wax ester + CoA</text>
        <dbReference type="Rhea" id="RHEA:38443"/>
        <dbReference type="ChEBI" id="CHEBI:17135"/>
        <dbReference type="ChEBI" id="CHEBI:57287"/>
        <dbReference type="ChEBI" id="CHEBI:77636"/>
        <dbReference type="ChEBI" id="CHEBI:235323"/>
        <dbReference type="EC" id="2.3.1.75"/>
    </reaction>
</comment>
<evidence type="ECO:0000256" key="5">
    <source>
        <dbReference type="ARBA" id="ARBA00022679"/>
    </source>
</evidence>
<evidence type="ECO:0000256" key="8">
    <source>
        <dbReference type="ARBA" id="ARBA00024360"/>
    </source>
</evidence>
<dbReference type="InterPro" id="IPR009721">
    <property type="entry name" value="O-acyltransferase_WSD1_C"/>
</dbReference>
<accession>A0ABM4A671</accession>
<name>A0ABM4A671_ZIZJJ</name>
<dbReference type="Proteomes" id="UP001652623">
    <property type="component" value="Chromosome 4"/>
</dbReference>
<protein>
    <submittedName>
        <fullName evidence="14">Wax ester synthase/diacylglycerol acyltransferase 4-like</fullName>
    </submittedName>
</protein>